<dbReference type="InterPro" id="IPR003593">
    <property type="entry name" value="AAA+_ATPase"/>
</dbReference>
<dbReference type="GO" id="GO:0005524">
    <property type="term" value="F:ATP binding"/>
    <property type="evidence" value="ECO:0007669"/>
    <property type="project" value="UniProtKB-KW"/>
</dbReference>
<dbReference type="CDD" id="cd03215">
    <property type="entry name" value="ABC_Carb_Monos_II"/>
    <property type="match status" value="1"/>
</dbReference>
<evidence type="ECO:0000313" key="6">
    <source>
        <dbReference type="EMBL" id="MBB6674151.1"/>
    </source>
</evidence>
<dbReference type="PROSITE" id="PS00211">
    <property type="entry name" value="ABC_TRANSPORTER_1"/>
    <property type="match status" value="1"/>
</dbReference>
<sequence>MTGIAKSFAGVRALHGVDFAVAGGQVHALLGANGAGKSTLMKILSGAYETDEGEIRINGEAVPMRSPADAKRAGIQCVYQEVDTSLVAQLSVAENIMLDRLASPKGKAWLRWGSLYQEAEAVLARIGSRIPVRKRAGDLTLAEKQIVLLARLLVEDAKFVILDEPTAPLSLEEAERLFEIMEGLKKEGIGIIFISHRLPEVARVSDRITVMRDGRIVLSEPAEQVQAGGIVRAMLGRSFEEEYPKAEVPIGDTLLEVKGLAAGHRVRGVDLAVRAGEVVAVVGLVGAGKTELSRLLFGADAAERGEIVLNGKRAKAGAPADAIRAGIVLVPEERRKEGILVGSSVLHNLSLPILRSLSRFGFISGHGERRHAEDMIGRLGIKTPSPGQLTGFLSGGNQQKVAIGKWMRTDADVFLFDEPTKGVDVGAKRDIFRIIGELAGQGKGIVYLTCEFAEALGLADRILVMCDGRFVKQFARGEATQEDLLLYASAGREELA</sequence>
<dbReference type="PANTHER" id="PTHR43790:SF9">
    <property type="entry name" value="GALACTOFURANOSE TRANSPORTER ATP-BINDING PROTEIN YTFR"/>
    <property type="match status" value="1"/>
</dbReference>
<dbReference type="SMART" id="SM00382">
    <property type="entry name" value="AAA"/>
    <property type="match status" value="2"/>
</dbReference>
<dbReference type="InterPro" id="IPR003439">
    <property type="entry name" value="ABC_transporter-like_ATP-bd"/>
</dbReference>
<dbReference type="GO" id="GO:0016887">
    <property type="term" value="F:ATP hydrolysis activity"/>
    <property type="evidence" value="ECO:0007669"/>
    <property type="project" value="InterPro"/>
</dbReference>
<name>A0A7X0RV69_9BACL</name>
<dbReference type="EMBL" id="JACJVP010000044">
    <property type="protein sequence ID" value="MBB6674151.1"/>
    <property type="molecule type" value="Genomic_DNA"/>
</dbReference>
<gene>
    <name evidence="6" type="ORF">H7C19_26060</name>
</gene>
<dbReference type="InterPro" id="IPR050107">
    <property type="entry name" value="ABC_carbohydrate_import_ATPase"/>
</dbReference>
<proteinExistence type="predicted"/>
<evidence type="ECO:0000256" key="2">
    <source>
        <dbReference type="ARBA" id="ARBA00022737"/>
    </source>
</evidence>
<dbReference type="Proteomes" id="UP000547209">
    <property type="component" value="Unassembled WGS sequence"/>
</dbReference>
<keyword evidence="3" id="KW-0547">Nucleotide-binding</keyword>
<dbReference type="PROSITE" id="PS50893">
    <property type="entry name" value="ABC_TRANSPORTER_2"/>
    <property type="match status" value="2"/>
</dbReference>
<dbReference type="PANTHER" id="PTHR43790">
    <property type="entry name" value="CARBOHYDRATE TRANSPORT ATP-BINDING PROTEIN MG119-RELATED"/>
    <property type="match status" value="1"/>
</dbReference>
<reference evidence="6 7" key="1">
    <citation type="submission" date="2020-08" db="EMBL/GenBank/DDBJ databases">
        <title>Cohnella phylogeny.</title>
        <authorList>
            <person name="Dunlap C."/>
        </authorList>
    </citation>
    <scope>NUCLEOTIDE SEQUENCE [LARGE SCALE GENOMIC DNA]</scope>
    <source>
        <strain evidence="6 7">DSM 28246</strain>
    </source>
</reference>
<keyword evidence="2" id="KW-0677">Repeat</keyword>
<comment type="caution">
    <text evidence="6">The sequence shown here is derived from an EMBL/GenBank/DDBJ whole genome shotgun (WGS) entry which is preliminary data.</text>
</comment>
<evidence type="ECO:0000256" key="3">
    <source>
        <dbReference type="ARBA" id="ARBA00022741"/>
    </source>
</evidence>
<organism evidence="6 7">
    <name type="scientific">Cohnella nanjingensis</name>
    <dbReference type="NCBI Taxonomy" id="1387779"/>
    <lineage>
        <taxon>Bacteria</taxon>
        <taxon>Bacillati</taxon>
        <taxon>Bacillota</taxon>
        <taxon>Bacilli</taxon>
        <taxon>Bacillales</taxon>
        <taxon>Paenibacillaceae</taxon>
        <taxon>Cohnella</taxon>
    </lineage>
</organism>
<evidence type="ECO:0000313" key="7">
    <source>
        <dbReference type="Proteomes" id="UP000547209"/>
    </source>
</evidence>
<keyword evidence="4 6" id="KW-0067">ATP-binding</keyword>
<dbReference type="AlphaFoldDB" id="A0A7X0RV69"/>
<keyword evidence="1" id="KW-0813">Transport</keyword>
<feature type="domain" description="ABC transporter" evidence="5">
    <location>
        <begin position="248"/>
        <end position="492"/>
    </location>
</feature>
<dbReference type="InterPro" id="IPR017871">
    <property type="entry name" value="ABC_transporter-like_CS"/>
</dbReference>
<dbReference type="InterPro" id="IPR027417">
    <property type="entry name" value="P-loop_NTPase"/>
</dbReference>
<dbReference type="Gene3D" id="3.40.50.300">
    <property type="entry name" value="P-loop containing nucleotide triphosphate hydrolases"/>
    <property type="match status" value="2"/>
</dbReference>
<evidence type="ECO:0000256" key="1">
    <source>
        <dbReference type="ARBA" id="ARBA00022448"/>
    </source>
</evidence>
<dbReference type="Pfam" id="PF00005">
    <property type="entry name" value="ABC_tran"/>
    <property type="match status" value="2"/>
</dbReference>
<dbReference type="CDD" id="cd03216">
    <property type="entry name" value="ABC_Carb_Monos_I"/>
    <property type="match status" value="1"/>
</dbReference>
<protein>
    <submittedName>
        <fullName evidence="6">Sugar ABC transporter ATP-binding protein</fullName>
    </submittedName>
</protein>
<evidence type="ECO:0000259" key="5">
    <source>
        <dbReference type="PROSITE" id="PS50893"/>
    </source>
</evidence>
<evidence type="ECO:0000256" key="4">
    <source>
        <dbReference type="ARBA" id="ARBA00022840"/>
    </source>
</evidence>
<accession>A0A7X0RV69</accession>
<keyword evidence="7" id="KW-1185">Reference proteome</keyword>
<feature type="domain" description="ABC transporter" evidence="5">
    <location>
        <begin position="1"/>
        <end position="238"/>
    </location>
</feature>
<dbReference type="SUPFAM" id="SSF52540">
    <property type="entry name" value="P-loop containing nucleoside triphosphate hydrolases"/>
    <property type="match status" value="2"/>
</dbReference>